<organism evidence="1 2">
    <name type="scientific">Photobacterium lutimaris</name>
    <dbReference type="NCBI Taxonomy" id="388278"/>
    <lineage>
        <taxon>Bacteria</taxon>
        <taxon>Pseudomonadati</taxon>
        <taxon>Pseudomonadota</taxon>
        <taxon>Gammaproteobacteria</taxon>
        <taxon>Vibrionales</taxon>
        <taxon>Vibrionaceae</taxon>
        <taxon>Photobacterium</taxon>
    </lineage>
</organism>
<evidence type="ECO:0000313" key="2">
    <source>
        <dbReference type="Proteomes" id="UP000241222"/>
    </source>
</evidence>
<keyword evidence="2" id="KW-1185">Reference proteome</keyword>
<comment type="caution">
    <text evidence="1">The sequence shown here is derived from an EMBL/GenBank/DDBJ whole genome shotgun (WGS) entry which is preliminary data.</text>
</comment>
<evidence type="ECO:0000313" key="1">
    <source>
        <dbReference type="EMBL" id="PSU31757.1"/>
    </source>
</evidence>
<dbReference type="EMBL" id="PYMH01000013">
    <property type="protein sequence ID" value="PSU31757.1"/>
    <property type="molecule type" value="Genomic_DNA"/>
</dbReference>
<accession>A0A2T3ITR9</accession>
<dbReference type="AlphaFoldDB" id="A0A2T3ITR9"/>
<proteinExistence type="predicted"/>
<gene>
    <name evidence="1" type="ORF">C9I99_21475</name>
</gene>
<sequence length="184" mass="20686">MTMLQVYKLWNVETQCPYCGTSNYFAAKNFHTNKQLPFQREKNYEVMCGLCEEEYHFRLPPLNQSGGKVKAVKVTGDNQPIQSGDYQPVLSGFKLHITLADCEEYEVGIVDNDSGKLEAFQPNDDYVVVPHGDNGHILGMYQRAYNDVTKVLIAADDILNVRYEPLQGQAGGDTSSMYFEPVTG</sequence>
<dbReference type="Proteomes" id="UP000241222">
    <property type="component" value="Unassembled WGS sequence"/>
</dbReference>
<name>A0A2T3ITR9_9GAMM</name>
<reference evidence="1 2" key="1">
    <citation type="submission" date="2018-03" db="EMBL/GenBank/DDBJ databases">
        <title>Whole genome sequencing of Histamine producing bacteria.</title>
        <authorList>
            <person name="Butler K."/>
        </authorList>
    </citation>
    <scope>NUCLEOTIDE SEQUENCE [LARGE SCALE GENOMIC DNA]</scope>
    <source>
        <strain evidence="1 2">JCM 13586</strain>
    </source>
</reference>
<protein>
    <submittedName>
        <fullName evidence="1">Uncharacterized protein</fullName>
    </submittedName>
</protein>